<evidence type="ECO:0000313" key="1">
    <source>
        <dbReference type="EMBL" id="KAH8696430.1"/>
    </source>
</evidence>
<evidence type="ECO:0000313" key="2">
    <source>
        <dbReference type="Proteomes" id="UP001201262"/>
    </source>
</evidence>
<keyword evidence="2" id="KW-1185">Reference proteome</keyword>
<comment type="caution">
    <text evidence="1">The sequence shown here is derived from an EMBL/GenBank/DDBJ whole genome shotgun (WGS) entry which is preliminary data.</text>
</comment>
<gene>
    <name evidence="1" type="ORF">BGW36DRAFT_380976</name>
</gene>
<dbReference type="Proteomes" id="UP001201262">
    <property type="component" value="Unassembled WGS sequence"/>
</dbReference>
<accession>A0AAD4KPN2</accession>
<name>A0AAD4KPN2_9EURO</name>
<dbReference type="AlphaFoldDB" id="A0AAD4KPN2"/>
<sequence length="102" mass="11704">MQLRAEKTGDREDIDHNIQYERALTGRRKKPFDGRQRHNIRGRHKCSRACCLPITEDATPRHCKSASGKTTVNDLKFIIEEYTLLILSRSITAYSEPSDTSV</sequence>
<dbReference type="EMBL" id="JAJTJA010000007">
    <property type="protein sequence ID" value="KAH8696430.1"/>
    <property type="molecule type" value="Genomic_DNA"/>
</dbReference>
<organism evidence="1 2">
    <name type="scientific">Talaromyces proteolyticus</name>
    <dbReference type="NCBI Taxonomy" id="1131652"/>
    <lineage>
        <taxon>Eukaryota</taxon>
        <taxon>Fungi</taxon>
        <taxon>Dikarya</taxon>
        <taxon>Ascomycota</taxon>
        <taxon>Pezizomycotina</taxon>
        <taxon>Eurotiomycetes</taxon>
        <taxon>Eurotiomycetidae</taxon>
        <taxon>Eurotiales</taxon>
        <taxon>Trichocomaceae</taxon>
        <taxon>Talaromyces</taxon>
        <taxon>Talaromyces sect. Bacilispori</taxon>
    </lineage>
</organism>
<protein>
    <submittedName>
        <fullName evidence="1">Uncharacterized protein</fullName>
    </submittedName>
</protein>
<proteinExistence type="predicted"/>
<reference evidence="1" key="1">
    <citation type="submission" date="2021-12" db="EMBL/GenBank/DDBJ databases">
        <title>Convergent genome expansion in fungi linked to evolution of root-endophyte symbiosis.</title>
        <authorList>
            <consortium name="DOE Joint Genome Institute"/>
            <person name="Ke Y.-H."/>
            <person name="Bonito G."/>
            <person name="Liao H.-L."/>
            <person name="Looney B."/>
            <person name="Rojas-Flechas A."/>
            <person name="Nash J."/>
            <person name="Hameed K."/>
            <person name="Schadt C."/>
            <person name="Martin F."/>
            <person name="Crous P.W."/>
            <person name="Miettinen O."/>
            <person name="Magnuson J.K."/>
            <person name="Labbe J."/>
            <person name="Jacobson D."/>
            <person name="Doktycz M.J."/>
            <person name="Veneault-Fourrey C."/>
            <person name="Kuo A."/>
            <person name="Mondo S."/>
            <person name="Calhoun S."/>
            <person name="Riley R."/>
            <person name="Ohm R."/>
            <person name="LaButti K."/>
            <person name="Andreopoulos B."/>
            <person name="Pangilinan J."/>
            <person name="Nolan M."/>
            <person name="Tritt A."/>
            <person name="Clum A."/>
            <person name="Lipzen A."/>
            <person name="Daum C."/>
            <person name="Barry K."/>
            <person name="Grigoriev I.V."/>
            <person name="Vilgalys R."/>
        </authorList>
    </citation>
    <scope>NUCLEOTIDE SEQUENCE</scope>
    <source>
        <strain evidence="1">PMI_201</strain>
    </source>
</reference>